<gene>
    <name evidence="6" type="ORF">SAMN05216326_13033</name>
</gene>
<evidence type="ECO:0000256" key="3">
    <source>
        <dbReference type="ARBA" id="ARBA00038157"/>
    </source>
</evidence>
<name>A0A1I0ETF5_9PROT</name>
<proteinExistence type="inferred from homology"/>
<evidence type="ECO:0000259" key="5">
    <source>
        <dbReference type="Pfam" id="PF00248"/>
    </source>
</evidence>
<keyword evidence="2" id="KW-0560">Oxidoreductase</keyword>
<dbReference type="GO" id="GO:0016491">
    <property type="term" value="F:oxidoreductase activity"/>
    <property type="evidence" value="ECO:0007669"/>
    <property type="project" value="UniProtKB-KW"/>
</dbReference>
<protein>
    <recommendedName>
        <fullName evidence="4">Protein tas</fullName>
    </recommendedName>
</protein>
<dbReference type="FunFam" id="3.20.20.100:FF:000005">
    <property type="entry name" value="NADP(H)-dependent aldo-keto reductase"/>
    <property type="match status" value="1"/>
</dbReference>
<evidence type="ECO:0000256" key="2">
    <source>
        <dbReference type="ARBA" id="ARBA00023002"/>
    </source>
</evidence>
<dbReference type="PANTHER" id="PTHR43364:SF4">
    <property type="entry name" value="NAD(P)-LINKED OXIDOREDUCTASE SUPERFAMILY PROTEIN"/>
    <property type="match status" value="1"/>
</dbReference>
<reference evidence="7" key="1">
    <citation type="submission" date="2016-10" db="EMBL/GenBank/DDBJ databases">
        <authorList>
            <person name="Varghese N."/>
            <person name="Submissions S."/>
        </authorList>
    </citation>
    <scope>NUCLEOTIDE SEQUENCE [LARGE SCALE GENOMIC DNA]</scope>
    <source>
        <strain evidence="7">Nm71</strain>
    </source>
</reference>
<sequence>MRRLILRSSIERRVLFHYGHITQHLPKHSHCKFYEKLIEIMQYRNLGNTETQVSVICLGTMTWGQQNTRKEAFEQMDYALTEGVNFFDTAELYSIPPKAETYGHTETIIGEWFNARGQRDKIVLATKIAGPGSDWIPYIRSGRTTYNRKNIQSALDASLKRLQTDYIDLYQLHWPERKTNFFGQLGFVPEDDNQYTSFVETLQVMDEAVRTGKIRYIGLSNETPWGVMKFLELARQHNLPRIVSVQNPYNLLNRSYEIGMAEVSWREKVGLLSYSPLGFGALSGKYLNNRRPSGSRLDLFPNYTRYSSQNAIRAIESYVSIAKKYRLDPAQMSLAYVNSRLFLTSTIIGATTMEQLKSNINSVHMNLSKDVLEEIEEVHQSHPNPSP</sequence>
<evidence type="ECO:0000256" key="4">
    <source>
        <dbReference type="ARBA" id="ARBA00070119"/>
    </source>
</evidence>
<keyword evidence="1" id="KW-0521">NADP</keyword>
<organism evidence="6 7">
    <name type="scientific">Nitrosomonas marina</name>
    <dbReference type="NCBI Taxonomy" id="917"/>
    <lineage>
        <taxon>Bacteria</taxon>
        <taxon>Pseudomonadati</taxon>
        <taxon>Pseudomonadota</taxon>
        <taxon>Betaproteobacteria</taxon>
        <taxon>Nitrosomonadales</taxon>
        <taxon>Nitrosomonadaceae</taxon>
        <taxon>Nitrosomonas</taxon>
    </lineage>
</organism>
<evidence type="ECO:0000313" key="6">
    <source>
        <dbReference type="EMBL" id="SET48849.1"/>
    </source>
</evidence>
<feature type="domain" description="NADP-dependent oxidoreductase" evidence="5">
    <location>
        <begin position="56"/>
        <end position="378"/>
    </location>
</feature>
<evidence type="ECO:0000256" key="1">
    <source>
        <dbReference type="ARBA" id="ARBA00022857"/>
    </source>
</evidence>
<comment type="similarity">
    <text evidence="3">Belongs to the aldo/keto reductase family. Aldo/keto reductase 2 subfamily.</text>
</comment>
<dbReference type="InterPro" id="IPR050523">
    <property type="entry name" value="AKR_Detox_Biosynth"/>
</dbReference>
<dbReference type="EMBL" id="FOIA01000030">
    <property type="protein sequence ID" value="SET48849.1"/>
    <property type="molecule type" value="Genomic_DNA"/>
</dbReference>
<dbReference type="PANTHER" id="PTHR43364">
    <property type="entry name" value="NADH-SPECIFIC METHYLGLYOXAL REDUCTASE-RELATED"/>
    <property type="match status" value="1"/>
</dbReference>
<dbReference type="AlphaFoldDB" id="A0A1I0ETF5"/>
<dbReference type="Proteomes" id="UP000199345">
    <property type="component" value="Unassembled WGS sequence"/>
</dbReference>
<dbReference type="Pfam" id="PF00248">
    <property type="entry name" value="Aldo_ket_red"/>
    <property type="match status" value="1"/>
</dbReference>
<dbReference type="InterPro" id="IPR023210">
    <property type="entry name" value="NADP_OxRdtase_dom"/>
</dbReference>
<dbReference type="SUPFAM" id="SSF51430">
    <property type="entry name" value="NAD(P)-linked oxidoreductase"/>
    <property type="match status" value="1"/>
</dbReference>
<evidence type="ECO:0000313" key="7">
    <source>
        <dbReference type="Proteomes" id="UP000199345"/>
    </source>
</evidence>
<accession>A0A1I0ETF5</accession>
<keyword evidence="7" id="KW-1185">Reference proteome</keyword>
<dbReference type="Gene3D" id="3.20.20.100">
    <property type="entry name" value="NADP-dependent oxidoreductase domain"/>
    <property type="match status" value="1"/>
</dbReference>
<dbReference type="InterPro" id="IPR036812">
    <property type="entry name" value="NAD(P)_OxRdtase_dom_sf"/>
</dbReference>
<dbReference type="NCBIfam" id="NF007912">
    <property type="entry name" value="PRK10625.1"/>
    <property type="match status" value="1"/>
</dbReference>
<dbReference type="CDD" id="cd19094">
    <property type="entry name" value="AKR_Tas-like"/>
    <property type="match status" value="1"/>
</dbReference>